<organism evidence="1">
    <name type="scientific">viral metagenome</name>
    <dbReference type="NCBI Taxonomy" id="1070528"/>
    <lineage>
        <taxon>unclassified sequences</taxon>
        <taxon>metagenomes</taxon>
        <taxon>organismal metagenomes</taxon>
    </lineage>
</organism>
<dbReference type="AlphaFoldDB" id="A0A6C0LPJ2"/>
<sequence length="197" mass="22503">MYHTSIKQLKTYLKNTLFEFPDGLVIKAHKLLDQSKVHLLKKNMKKRSANTTRHKKTGAGIDTFNMRCHMGALSVIALFSHKISQTITVMDAPLLRDICTYLNIHYNPGYPPEIMCQLIEKQILTMGLVAASTIFTRVAWPTYIRLYEKCLKLPASGGGSRETTFPLRPLPLEETKGRKTRKSRETTFPLRPLPFLL</sequence>
<accession>A0A6C0LPJ2</accession>
<proteinExistence type="predicted"/>
<protein>
    <submittedName>
        <fullName evidence="1">Uncharacterized protein</fullName>
    </submittedName>
</protein>
<name>A0A6C0LPJ2_9ZZZZ</name>
<dbReference type="EMBL" id="MN740542">
    <property type="protein sequence ID" value="QHU32826.1"/>
    <property type="molecule type" value="Genomic_DNA"/>
</dbReference>
<evidence type="ECO:0000313" key="1">
    <source>
        <dbReference type="EMBL" id="QHU32826.1"/>
    </source>
</evidence>
<reference evidence="1" key="1">
    <citation type="journal article" date="2020" name="Nature">
        <title>Giant virus diversity and host interactions through global metagenomics.</title>
        <authorList>
            <person name="Schulz F."/>
            <person name="Roux S."/>
            <person name="Paez-Espino D."/>
            <person name="Jungbluth S."/>
            <person name="Walsh D.A."/>
            <person name="Denef V.J."/>
            <person name="McMahon K.D."/>
            <person name="Konstantinidis K.T."/>
            <person name="Eloe-Fadrosh E.A."/>
            <person name="Kyrpides N.C."/>
            <person name="Woyke T."/>
        </authorList>
    </citation>
    <scope>NUCLEOTIDE SEQUENCE</scope>
    <source>
        <strain evidence="1">GVMAG-M-3300027969-2</strain>
    </source>
</reference>